<feature type="chain" id="PRO_5039655621" description="Lipoprotein" evidence="2">
    <location>
        <begin position="25"/>
        <end position="169"/>
    </location>
</feature>
<evidence type="ECO:0000256" key="2">
    <source>
        <dbReference type="SAM" id="SignalP"/>
    </source>
</evidence>
<feature type="signal peptide" evidence="2">
    <location>
        <begin position="1"/>
        <end position="24"/>
    </location>
</feature>
<evidence type="ECO:0000256" key="1">
    <source>
        <dbReference type="SAM" id="MobiDB-lite"/>
    </source>
</evidence>
<evidence type="ECO:0000313" key="3">
    <source>
        <dbReference type="EMBL" id="TDC67820.1"/>
    </source>
</evidence>
<dbReference type="RefSeq" id="WP_132821005.1">
    <property type="nucleotide sequence ID" value="NZ_SMKI01000404.1"/>
</dbReference>
<keyword evidence="2" id="KW-0732">Signal</keyword>
<dbReference type="Proteomes" id="UP000295345">
    <property type="component" value="Unassembled WGS sequence"/>
</dbReference>
<protein>
    <recommendedName>
        <fullName evidence="5">Lipoprotein</fullName>
    </recommendedName>
</protein>
<accession>A0A4R4SUI7</accession>
<reference evidence="3 4" key="1">
    <citation type="submission" date="2019-03" db="EMBL/GenBank/DDBJ databases">
        <title>Draft genome sequences of novel Actinobacteria.</title>
        <authorList>
            <person name="Sahin N."/>
            <person name="Ay H."/>
            <person name="Saygin H."/>
        </authorList>
    </citation>
    <scope>NUCLEOTIDE SEQUENCE [LARGE SCALE GENOMIC DNA]</scope>
    <source>
        <strain evidence="3 4">DSM 41900</strain>
    </source>
</reference>
<dbReference type="EMBL" id="SMKI01000404">
    <property type="protein sequence ID" value="TDC67820.1"/>
    <property type="molecule type" value="Genomic_DNA"/>
</dbReference>
<proteinExistence type="predicted"/>
<feature type="region of interest" description="Disordered" evidence="1">
    <location>
        <begin position="44"/>
        <end position="68"/>
    </location>
</feature>
<dbReference type="AlphaFoldDB" id="A0A4R4SUI7"/>
<evidence type="ECO:0000313" key="4">
    <source>
        <dbReference type="Proteomes" id="UP000295345"/>
    </source>
</evidence>
<keyword evidence="4" id="KW-1185">Reference proteome</keyword>
<sequence>MSARRAPVGSATIGGMVLAVAALAGCSTGPADPTSRGVPAWRTDATPAGVGERLGVPIPPSATDRRAAHQDGFQDDVLLLVFTLPTAELTTFLPALAPEFELHQRREPLVQSLTPMAPFAHLDVPEPETLGDVREGQVCAPCEDQLDYLEIAVHPLDDQDSRVYLRGVD</sequence>
<evidence type="ECO:0008006" key="5">
    <source>
        <dbReference type="Google" id="ProtNLM"/>
    </source>
</evidence>
<dbReference type="OrthoDB" id="4204758at2"/>
<organism evidence="3 4">
    <name type="scientific">Streptomyces hainanensis</name>
    <dbReference type="NCBI Taxonomy" id="402648"/>
    <lineage>
        <taxon>Bacteria</taxon>
        <taxon>Bacillati</taxon>
        <taxon>Actinomycetota</taxon>
        <taxon>Actinomycetes</taxon>
        <taxon>Kitasatosporales</taxon>
        <taxon>Streptomycetaceae</taxon>
        <taxon>Streptomyces</taxon>
    </lineage>
</organism>
<gene>
    <name evidence="3" type="ORF">E1283_28270</name>
</gene>
<name>A0A4R4SUI7_9ACTN</name>
<comment type="caution">
    <text evidence="3">The sequence shown here is derived from an EMBL/GenBank/DDBJ whole genome shotgun (WGS) entry which is preliminary data.</text>
</comment>
<dbReference type="PROSITE" id="PS51257">
    <property type="entry name" value="PROKAR_LIPOPROTEIN"/>
    <property type="match status" value="1"/>
</dbReference>